<dbReference type="PANTHER" id="PTHR42928">
    <property type="entry name" value="TRICARBOXYLATE-BINDING PROTEIN"/>
    <property type="match status" value="1"/>
</dbReference>
<sequence>MRAVAATVLAPYIGTADSQGRDNRPYRLILSIGAGSGMDTLFRAYAKVLSEELKAPVVVDNKPGADGAIAFRELARAGTDGHTFMAVSDSMLNFLPVVKPGVYDPKSLRPIVNVTRSTSLIITRADAKYRNLEDLLNAARQKPETVPFGTYALFYRITLARLEEATKSKFKDIPYKGTPANALNDLLGGTLDAIFYEAGGAIPLIESGRVKPLAIVSAERSPSLPKVPTVAESGYPGFSMYFLQGMGVHSGTPEPLVRQLEAAAVKAARDPSIVEYAKQHATEHYVMGADAFEKYVDKDAALYRDFVARSGIMKRLSE</sequence>
<comment type="caution">
    <text evidence="2">The sequence shown here is derived from an EMBL/GenBank/DDBJ whole genome shotgun (WGS) entry which is preliminary data.</text>
</comment>
<comment type="similarity">
    <text evidence="1">Belongs to the UPF0065 (bug) family.</text>
</comment>
<dbReference type="Gene3D" id="3.40.190.150">
    <property type="entry name" value="Bordetella uptake gene, domain 1"/>
    <property type="match status" value="1"/>
</dbReference>
<evidence type="ECO:0000256" key="1">
    <source>
        <dbReference type="ARBA" id="ARBA00006987"/>
    </source>
</evidence>
<dbReference type="InterPro" id="IPR005064">
    <property type="entry name" value="BUG"/>
</dbReference>
<dbReference type="Proteomes" id="UP000298180">
    <property type="component" value="Unassembled WGS sequence"/>
</dbReference>
<dbReference type="SUPFAM" id="SSF53850">
    <property type="entry name" value="Periplasmic binding protein-like II"/>
    <property type="match status" value="1"/>
</dbReference>
<dbReference type="PANTHER" id="PTHR42928:SF5">
    <property type="entry name" value="BLR1237 PROTEIN"/>
    <property type="match status" value="1"/>
</dbReference>
<reference evidence="2 3" key="1">
    <citation type="submission" date="2019-03" db="EMBL/GenBank/DDBJ databases">
        <title>Ramlibacter henchirensis DSM 14656, whole genome shotgun sequence.</title>
        <authorList>
            <person name="Zhang X."/>
            <person name="Feng G."/>
            <person name="Zhu H."/>
        </authorList>
    </citation>
    <scope>NUCLEOTIDE SEQUENCE [LARGE SCALE GENOMIC DNA]</scope>
    <source>
        <strain evidence="2 3">DSM 14656</strain>
    </source>
</reference>
<evidence type="ECO:0000313" key="3">
    <source>
        <dbReference type="Proteomes" id="UP000298180"/>
    </source>
</evidence>
<evidence type="ECO:0000313" key="2">
    <source>
        <dbReference type="EMBL" id="TFZ02877.1"/>
    </source>
</evidence>
<accession>A0A4Z0BU76</accession>
<dbReference type="PIRSF" id="PIRSF017082">
    <property type="entry name" value="YflP"/>
    <property type="match status" value="1"/>
</dbReference>
<dbReference type="AlphaFoldDB" id="A0A4Z0BU76"/>
<gene>
    <name evidence="2" type="ORF">EZ313_16720</name>
</gene>
<organism evidence="2 3">
    <name type="scientific">Ramlibacter henchirensis</name>
    <dbReference type="NCBI Taxonomy" id="204072"/>
    <lineage>
        <taxon>Bacteria</taxon>
        <taxon>Pseudomonadati</taxon>
        <taxon>Pseudomonadota</taxon>
        <taxon>Betaproteobacteria</taxon>
        <taxon>Burkholderiales</taxon>
        <taxon>Comamonadaceae</taxon>
        <taxon>Ramlibacter</taxon>
    </lineage>
</organism>
<dbReference type="Gene3D" id="3.40.190.10">
    <property type="entry name" value="Periplasmic binding protein-like II"/>
    <property type="match status" value="1"/>
</dbReference>
<dbReference type="InterPro" id="IPR042100">
    <property type="entry name" value="Bug_dom1"/>
</dbReference>
<dbReference type="Pfam" id="PF03401">
    <property type="entry name" value="TctC"/>
    <property type="match status" value="1"/>
</dbReference>
<proteinExistence type="inferred from homology"/>
<name>A0A4Z0BU76_9BURK</name>
<keyword evidence="3" id="KW-1185">Reference proteome</keyword>
<dbReference type="CDD" id="cd07012">
    <property type="entry name" value="PBP2_Bug_TTT"/>
    <property type="match status" value="1"/>
</dbReference>
<protein>
    <submittedName>
        <fullName evidence="2">Tripartite tricarboxylate transporter substrate binding protein</fullName>
    </submittedName>
</protein>
<dbReference type="EMBL" id="SMLM01000002">
    <property type="protein sequence ID" value="TFZ02877.1"/>
    <property type="molecule type" value="Genomic_DNA"/>
</dbReference>